<sequence length="148" mass="16924">MTILTNEVTIHAPIEKIWKALTNVEALELYDPTVRKSTAIGSEKSGPGAKRRVEMMDGKNWFEEKVTIFKPNEALSYELTACSFPVERLNHRYSFEISDGRVKVKQVMQYQVKFGLFGKLLDTLMIRKQSDKGIKKFMAGLKSYVEKG</sequence>
<keyword evidence="2" id="KW-1185">Reference proteome</keyword>
<dbReference type="CDD" id="cd07821">
    <property type="entry name" value="PYR_PYL_RCAR_like"/>
    <property type="match status" value="1"/>
</dbReference>
<gene>
    <name evidence="1" type="ORF">FRZ54_02315</name>
</gene>
<dbReference type="RefSeq" id="WP_147030042.1">
    <property type="nucleotide sequence ID" value="NZ_CP042436.1"/>
</dbReference>
<evidence type="ECO:0000313" key="1">
    <source>
        <dbReference type="EMBL" id="QEC61465.1"/>
    </source>
</evidence>
<evidence type="ECO:0000313" key="2">
    <source>
        <dbReference type="Proteomes" id="UP000321479"/>
    </source>
</evidence>
<dbReference type="InterPro" id="IPR023393">
    <property type="entry name" value="START-like_dom_sf"/>
</dbReference>
<organism evidence="1 2">
    <name type="scientific">Mucilaginibacter ginsenosidivorans</name>
    <dbReference type="NCBI Taxonomy" id="398053"/>
    <lineage>
        <taxon>Bacteria</taxon>
        <taxon>Pseudomonadati</taxon>
        <taxon>Bacteroidota</taxon>
        <taxon>Sphingobacteriia</taxon>
        <taxon>Sphingobacteriales</taxon>
        <taxon>Sphingobacteriaceae</taxon>
        <taxon>Mucilaginibacter</taxon>
    </lineage>
</organism>
<name>A0A5B8URW6_9SPHI</name>
<dbReference type="AlphaFoldDB" id="A0A5B8URW6"/>
<dbReference type="Proteomes" id="UP000321479">
    <property type="component" value="Chromosome"/>
</dbReference>
<reference evidence="1 2" key="1">
    <citation type="journal article" date="2017" name="Curr. Microbiol.">
        <title>Mucilaginibacter ginsenosidivorans sp. nov., Isolated from Soil of Ginseng Field.</title>
        <authorList>
            <person name="Kim M.M."/>
            <person name="Siddiqi M.Z."/>
            <person name="Im W.T."/>
        </authorList>
    </citation>
    <scope>NUCLEOTIDE SEQUENCE [LARGE SCALE GENOMIC DNA]</scope>
    <source>
        <strain evidence="1 2">Gsoil 3017</strain>
    </source>
</reference>
<dbReference type="Pfam" id="PF10604">
    <property type="entry name" value="Polyketide_cyc2"/>
    <property type="match status" value="1"/>
</dbReference>
<dbReference type="KEGG" id="mgin:FRZ54_02315"/>
<dbReference type="SUPFAM" id="SSF55961">
    <property type="entry name" value="Bet v1-like"/>
    <property type="match status" value="1"/>
</dbReference>
<dbReference type="OrthoDB" id="2355173at2"/>
<proteinExistence type="predicted"/>
<dbReference type="InterPro" id="IPR019587">
    <property type="entry name" value="Polyketide_cyclase/dehydratase"/>
</dbReference>
<protein>
    <submittedName>
        <fullName evidence="1">SRPBCC family protein</fullName>
    </submittedName>
</protein>
<accession>A0A5B8URW6</accession>
<dbReference type="EMBL" id="CP042436">
    <property type="protein sequence ID" value="QEC61465.1"/>
    <property type="molecule type" value="Genomic_DNA"/>
</dbReference>
<dbReference type="Gene3D" id="3.30.530.20">
    <property type="match status" value="1"/>
</dbReference>